<keyword evidence="3" id="KW-1185">Reference proteome</keyword>
<dbReference type="GO" id="GO:0016301">
    <property type="term" value="F:kinase activity"/>
    <property type="evidence" value="ECO:0007669"/>
    <property type="project" value="UniProtKB-KW"/>
</dbReference>
<dbReference type="OrthoDB" id="9763456at2"/>
<dbReference type="AlphaFoldDB" id="A0A4Q7VFI7"/>
<gene>
    <name evidence="2" type="ORF">EV681_2912</name>
</gene>
<dbReference type="Pfam" id="PF07287">
    <property type="entry name" value="AtuA"/>
    <property type="match status" value="2"/>
</dbReference>
<sequence length="461" mass="50262">MSEIRLLSATPILGYGFPESAFEAGLAQEPHMIGADGGSTDPGPYYLGSGKAFCSRVSMKRDLRIMIRGGVPRGIPVVVSTSGGAGGEPHLQMMADIVREIAAEEQLEFKLALIRSELDEDFLIQRVAADKVHAVSRQTPLSEETIRDATRIVGLMGPEPYIRALDEGAQVILAGRSTDPAPWAAVAIRAGLPPAQAWYAGKMLECGSEPAVPKREGCLLARITAEHVDLEPTNPNQRCTTLSVANFALHENKSPIHHLEPGGMLDTSDCKFEQISDRVVRVSGMRWQNHTPYTVKIEGVHCTGYRAITICASRDPILIRDVEQYLDIVNANIEEKTIAFGVQPAQYRIAIRSYGRNGVMGVRETASFAVPHEMAFVVEVQADTQDLANAVIGIARLSMLHSDFPGRMCREGNMAIPFSPSDISLGLAYEFSVFHIVEVDDPNQLFPVEYVHIGASNDKNS</sequence>
<comment type="caution">
    <text evidence="2">The sequence shown here is derived from an EMBL/GenBank/DDBJ whole genome shotgun (WGS) entry which is preliminary data.</text>
</comment>
<keyword evidence="2" id="KW-0418">Kinase</keyword>
<dbReference type="InterPro" id="IPR010839">
    <property type="entry name" value="AtuA_N"/>
</dbReference>
<feature type="domain" description="Acyclic terpene utilisation N-terminal" evidence="1">
    <location>
        <begin position="87"/>
        <end position="208"/>
    </location>
</feature>
<dbReference type="EMBL" id="SHKO01000002">
    <property type="protein sequence ID" value="RZT94492.1"/>
    <property type="molecule type" value="Genomic_DNA"/>
</dbReference>
<name>A0A4Q7VFI7_9BURK</name>
<proteinExistence type="predicted"/>
<organism evidence="2 3">
    <name type="scientific">Advenella incenata</name>
    <dbReference type="NCBI Taxonomy" id="267800"/>
    <lineage>
        <taxon>Bacteria</taxon>
        <taxon>Pseudomonadati</taxon>
        <taxon>Pseudomonadota</taxon>
        <taxon>Betaproteobacteria</taxon>
        <taxon>Burkholderiales</taxon>
        <taxon>Alcaligenaceae</taxon>
    </lineage>
</organism>
<reference evidence="2 3" key="1">
    <citation type="submission" date="2019-02" db="EMBL/GenBank/DDBJ databases">
        <title>Genomic Encyclopedia of Type Strains, Phase IV (KMG-IV): sequencing the most valuable type-strain genomes for metagenomic binning, comparative biology and taxonomic classification.</title>
        <authorList>
            <person name="Goeker M."/>
        </authorList>
    </citation>
    <scope>NUCLEOTIDE SEQUENCE [LARGE SCALE GENOMIC DNA]</scope>
    <source>
        <strain evidence="2 3">DSM 23814</strain>
    </source>
</reference>
<dbReference type="Proteomes" id="UP000293398">
    <property type="component" value="Unassembled WGS sequence"/>
</dbReference>
<protein>
    <submittedName>
        <fullName evidence="2">Lipid-A-disaccharide kinase</fullName>
    </submittedName>
</protein>
<dbReference type="RefSeq" id="WP_130304338.1">
    <property type="nucleotide sequence ID" value="NZ_SHKO01000002.1"/>
</dbReference>
<evidence type="ECO:0000313" key="3">
    <source>
        <dbReference type="Proteomes" id="UP000293398"/>
    </source>
</evidence>
<evidence type="ECO:0000259" key="1">
    <source>
        <dbReference type="Pfam" id="PF07287"/>
    </source>
</evidence>
<evidence type="ECO:0000313" key="2">
    <source>
        <dbReference type="EMBL" id="RZT94492.1"/>
    </source>
</evidence>
<keyword evidence="2" id="KW-0808">Transferase</keyword>
<feature type="domain" description="Acyclic terpene utilisation N-terminal" evidence="1">
    <location>
        <begin position="234"/>
        <end position="405"/>
    </location>
</feature>
<accession>A0A4Q7VFI7</accession>